<keyword evidence="5" id="KW-1185">Reference proteome</keyword>
<evidence type="ECO:0000256" key="2">
    <source>
        <dbReference type="ARBA" id="ARBA00022801"/>
    </source>
</evidence>
<dbReference type="EMBL" id="JBBKXY010000003">
    <property type="protein sequence ID" value="MFD3294055.1"/>
    <property type="molecule type" value="Genomic_DNA"/>
</dbReference>
<evidence type="ECO:0000313" key="5">
    <source>
        <dbReference type="Proteomes" id="UP001598112"/>
    </source>
</evidence>
<evidence type="ECO:0000256" key="3">
    <source>
        <dbReference type="SAM" id="SignalP"/>
    </source>
</evidence>
<dbReference type="Proteomes" id="UP001598112">
    <property type="component" value="Unassembled WGS sequence"/>
</dbReference>
<gene>
    <name evidence="4" type="ORF">SKC35_10180</name>
</gene>
<dbReference type="InterPro" id="IPR029058">
    <property type="entry name" value="AB_hydrolase_fold"/>
</dbReference>
<evidence type="ECO:0000313" key="4">
    <source>
        <dbReference type="EMBL" id="MFD3294055.1"/>
    </source>
</evidence>
<sequence>MRFFTLVCCIISSIAFAQKPLINHHAVSYELYSTLNKTTYRLGVSVPKEYDAKKKYPVLYILDGYYASEIAHGTHKTLKFFEEIDDLILVTIEGTAVTNKDWFTKRWSELTFTKFPAYDSTTSIMEGIPAPGLKSGDGKRFLNVIKNEIIPFIEKKYATNGHRGLSGHSLGGLFTANVLFHSPELFDHYGINSPSFVDWNKNDILLAEKEFASTHKSLPVKVFLSYGQLEDEEGIQNMKNIATLFKSHYPDMEIKLVLFDDEGHASVIPAMISKSIRYLYERKIK</sequence>
<organism evidence="4 5">
    <name type="scientific">Aquirufa originis</name>
    <dbReference type="NCBI Taxonomy" id="3096514"/>
    <lineage>
        <taxon>Bacteria</taxon>
        <taxon>Pseudomonadati</taxon>
        <taxon>Bacteroidota</taxon>
        <taxon>Cytophagia</taxon>
        <taxon>Cytophagales</taxon>
        <taxon>Flectobacillaceae</taxon>
        <taxon>Aquirufa</taxon>
    </lineage>
</organism>
<name>A0ABW6D773_9BACT</name>
<dbReference type="PANTHER" id="PTHR40841:SF2">
    <property type="entry name" value="SIDEROPHORE-DEGRADING ESTERASE (EUROFUNG)"/>
    <property type="match status" value="1"/>
</dbReference>
<protein>
    <submittedName>
        <fullName evidence="4">Alpha/beta hydrolase-fold protein</fullName>
    </submittedName>
</protein>
<dbReference type="Pfam" id="PF00756">
    <property type="entry name" value="Esterase"/>
    <property type="match status" value="1"/>
</dbReference>
<dbReference type="InterPro" id="IPR000801">
    <property type="entry name" value="Esterase-like"/>
</dbReference>
<keyword evidence="2 4" id="KW-0378">Hydrolase</keyword>
<dbReference type="RefSeq" id="WP_377979268.1">
    <property type="nucleotide sequence ID" value="NZ_JBBKXY010000003.1"/>
</dbReference>
<dbReference type="InterPro" id="IPR052558">
    <property type="entry name" value="Siderophore_Hydrolase_D"/>
</dbReference>
<feature type="signal peptide" evidence="3">
    <location>
        <begin position="1"/>
        <end position="17"/>
    </location>
</feature>
<keyword evidence="3" id="KW-0732">Signal</keyword>
<comment type="similarity">
    <text evidence="1">Belongs to the esterase D family.</text>
</comment>
<comment type="caution">
    <text evidence="4">The sequence shown here is derived from an EMBL/GenBank/DDBJ whole genome shotgun (WGS) entry which is preliminary data.</text>
</comment>
<dbReference type="GO" id="GO:0016787">
    <property type="term" value="F:hydrolase activity"/>
    <property type="evidence" value="ECO:0007669"/>
    <property type="project" value="UniProtKB-KW"/>
</dbReference>
<dbReference type="Gene3D" id="3.40.50.1820">
    <property type="entry name" value="alpha/beta hydrolase"/>
    <property type="match status" value="1"/>
</dbReference>
<reference evidence="4 5" key="1">
    <citation type="submission" date="2024-03" db="EMBL/GenBank/DDBJ databases">
        <title>Aquirufa genome sequencing.</title>
        <authorList>
            <person name="Pitt A."/>
            <person name="Hahn M.W."/>
        </authorList>
    </citation>
    <scope>NUCLEOTIDE SEQUENCE [LARGE SCALE GENOMIC DNA]</scope>
    <source>
        <strain evidence="4 5">KTFRIE-69F</strain>
    </source>
</reference>
<dbReference type="PANTHER" id="PTHR40841">
    <property type="entry name" value="SIDEROPHORE TRIACETYLFUSARININE C ESTERASE"/>
    <property type="match status" value="1"/>
</dbReference>
<proteinExistence type="inferred from homology"/>
<evidence type="ECO:0000256" key="1">
    <source>
        <dbReference type="ARBA" id="ARBA00005622"/>
    </source>
</evidence>
<accession>A0ABW6D773</accession>
<feature type="chain" id="PRO_5047502989" evidence="3">
    <location>
        <begin position="18"/>
        <end position="285"/>
    </location>
</feature>
<dbReference type="SUPFAM" id="SSF53474">
    <property type="entry name" value="alpha/beta-Hydrolases"/>
    <property type="match status" value="1"/>
</dbReference>